<name>A0AAU9J665_9CILI</name>
<keyword evidence="7 9" id="KW-1133">Transmembrane helix</keyword>
<dbReference type="Proteomes" id="UP001162131">
    <property type="component" value="Unassembled WGS sequence"/>
</dbReference>
<evidence type="ECO:0000256" key="7">
    <source>
        <dbReference type="ARBA" id="ARBA00022989"/>
    </source>
</evidence>
<dbReference type="PROSITE" id="PS00211">
    <property type="entry name" value="ABC_TRANSPORTER_1"/>
    <property type="match status" value="1"/>
</dbReference>
<dbReference type="GO" id="GO:0042760">
    <property type="term" value="P:very long-chain fatty acid catabolic process"/>
    <property type="evidence" value="ECO:0007669"/>
    <property type="project" value="TreeGrafter"/>
</dbReference>
<dbReference type="InterPro" id="IPR003593">
    <property type="entry name" value="AAA+_ATPase"/>
</dbReference>
<keyword evidence="4 9" id="KW-0812">Transmembrane</keyword>
<evidence type="ECO:0000259" key="10">
    <source>
        <dbReference type="PROSITE" id="PS50893"/>
    </source>
</evidence>
<evidence type="ECO:0000313" key="13">
    <source>
        <dbReference type="Proteomes" id="UP001162131"/>
    </source>
</evidence>
<dbReference type="Pfam" id="PF00005">
    <property type="entry name" value="ABC_tran"/>
    <property type="match status" value="1"/>
</dbReference>
<comment type="subcellular location">
    <subcellularLocation>
        <location evidence="1">Peroxisome membrane</location>
        <topology evidence="1">Multi-pass membrane protein</topology>
    </subcellularLocation>
</comment>
<dbReference type="GO" id="GO:0005324">
    <property type="term" value="F:long-chain fatty acid transmembrane transporter activity"/>
    <property type="evidence" value="ECO:0007669"/>
    <property type="project" value="TreeGrafter"/>
</dbReference>
<dbReference type="CDD" id="cd03223">
    <property type="entry name" value="ABCD_peroxisomal_ALDP"/>
    <property type="match status" value="1"/>
</dbReference>
<dbReference type="InterPro" id="IPR003439">
    <property type="entry name" value="ABC_transporter-like_ATP-bd"/>
</dbReference>
<dbReference type="SUPFAM" id="SSF90123">
    <property type="entry name" value="ABC transporter transmembrane region"/>
    <property type="match status" value="1"/>
</dbReference>
<keyword evidence="3" id="KW-0813">Transport</keyword>
<evidence type="ECO:0000313" key="12">
    <source>
        <dbReference type="EMBL" id="CAG9321444.1"/>
    </source>
</evidence>
<dbReference type="Gene3D" id="3.40.50.300">
    <property type="entry name" value="P-loop containing nucleotide triphosphate hydrolases"/>
    <property type="match status" value="1"/>
</dbReference>
<proteinExistence type="inferred from homology"/>
<dbReference type="GO" id="GO:0016887">
    <property type="term" value="F:ATP hydrolysis activity"/>
    <property type="evidence" value="ECO:0007669"/>
    <property type="project" value="InterPro"/>
</dbReference>
<dbReference type="FunFam" id="3.40.50.300:FF:000636">
    <property type="entry name" value="ATP-binding cassette sub-family D member 3"/>
    <property type="match status" value="1"/>
</dbReference>
<dbReference type="PROSITE" id="PS50893">
    <property type="entry name" value="ABC_TRANSPORTER_2"/>
    <property type="match status" value="1"/>
</dbReference>
<dbReference type="Pfam" id="PF06472">
    <property type="entry name" value="ABC_membrane_2"/>
    <property type="match status" value="1"/>
</dbReference>
<keyword evidence="6" id="KW-0067">ATP-binding</keyword>
<keyword evidence="8 9" id="KW-0472">Membrane</keyword>
<dbReference type="SMART" id="SM00382">
    <property type="entry name" value="AAA"/>
    <property type="match status" value="1"/>
</dbReference>
<evidence type="ECO:0000256" key="8">
    <source>
        <dbReference type="ARBA" id="ARBA00023136"/>
    </source>
</evidence>
<dbReference type="GO" id="GO:0005524">
    <property type="term" value="F:ATP binding"/>
    <property type="evidence" value="ECO:0007669"/>
    <property type="project" value="UniProtKB-KW"/>
</dbReference>
<accession>A0AAU9J665</accession>
<gene>
    <name evidence="12" type="ORF">BSTOLATCC_MIC28726</name>
</gene>
<protein>
    <submittedName>
        <fullName evidence="12">Uncharacterized protein</fullName>
    </submittedName>
</protein>
<reference evidence="12" key="1">
    <citation type="submission" date="2021-09" db="EMBL/GenBank/DDBJ databases">
        <authorList>
            <consortium name="AG Swart"/>
            <person name="Singh M."/>
            <person name="Singh A."/>
            <person name="Seah K."/>
            <person name="Emmerich C."/>
        </authorList>
    </citation>
    <scope>NUCLEOTIDE SEQUENCE</scope>
    <source>
        <strain evidence="12">ATCC30299</strain>
    </source>
</reference>
<keyword evidence="13" id="KW-1185">Reference proteome</keyword>
<dbReference type="InterPro" id="IPR036640">
    <property type="entry name" value="ABC1_TM_sf"/>
</dbReference>
<evidence type="ECO:0000256" key="1">
    <source>
        <dbReference type="ARBA" id="ARBA00004585"/>
    </source>
</evidence>
<evidence type="ECO:0000256" key="2">
    <source>
        <dbReference type="ARBA" id="ARBA00008575"/>
    </source>
</evidence>
<feature type="domain" description="ABC transporter" evidence="10">
    <location>
        <begin position="435"/>
        <end position="649"/>
    </location>
</feature>
<comment type="similarity">
    <text evidence="2">Belongs to the ABC transporter superfamily. ABCD family. Peroxisomal fatty acyl CoA transporter (TC 3.A.1.203) subfamily.</text>
</comment>
<feature type="transmembrane region" description="Helical" evidence="9">
    <location>
        <begin position="231"/>
        <end position="249"/>
    </location>
</feature>
<dbReference type="PANTHER" id="PTHR11384:SF67">
    <property type="entry name" value="ATP-BINDING CASSETTE SUB-FAMILY D MEMBER 1"/>
    <property type="match status" value="1"/>
</dbReference>
<dbReference type="InterPro" id="IPR011527">
    <property type="entry name" value="ABC1_TM_dom"/>
</dbReference>
<dbReference type="EMBL" id="CAJZBQ010000028">
    <property type="protein sequence ID" value="CAG9321444.1"/>
    <property type="molecule type" value="Genomic_DNA"/>
</dbReference>
<dbReference type="PROSITE" id="PS50929">
    <property type="entry name" value="ABC_TM1F"/>
    <property type="match status" value="1"/>
</dbReference>
<feature type="transmembrane region" description="Helical" evidence="9">
    <location>
        <begin position="20"/>
        <end position="37"/>
    </location>
</feature>
<comment type="caution">
    <text evidence="12">The sequence shown here is derived from an EMBL/GenBank/DDBJ whole genome shotgun (WGS) entry which is preliminary data.</text>
</comment>
<dbReference type="GO" id="GO:0140359">
    <property type="term" value="F:ABC-type transporter activity"/>
    <property type="evidence" value="ECO:0007669"/>
    <property type="project" value="InterPro"/>
</dbReference>
<feature type="transmembrane region" description="Helical" evidence="9">
    <location>
        <begin position="128"/>
        <end position="149"/>
    </location>
</feature>
<evidence type="ECO:0000256" key="9">
    <source>
        <dbReference type="SAM" id="Phobius"/>
    </source>
</evidence>
<evidence type="ECO:0000256" key="6">
    <source>
        <dbReference type="ARBA" id="ARBA00022840"/>
    </source>
</evidence>
<evidence type="ECO:0000256" key="5">
    <source>
        <dbReference type="ARBA" id="ARBA00022741"/>
    </source>
</evidence>
<dbReference type="AlphaFoldDB" id="A0AAU9J665"/>
<dbReference type="GO" id="GO:0007031">
    <property type="term" value="P:peroxisome organization"/>
    <property type="evidence" value="ECO:0007669"/>
    <property type="project" value="TreeGrafter"/>
</dbReference>
<dbReference type="GO" id="GO:0015910">
    <property type="term" value="P:long-chain fatty acid import into peroxisome"/>
    <property type="evidence" value="ECO:0007669"/>
    <property type="project" value="TreeGrafter"/>
</dbReference>
<evidence type="ECO:0000256" key="3">
    <source>
        <dbReference type="ARBA" id="ARBA00022448"/>
    </source>
</evidence>
<dbReference type="SUPFAM" id="SSF52540">
    <property type="entry name" value="P-loop containing nucleoside triphosphate hydrolases"/>
    <property type="match status" value="1"/>
</dbReference>
<dbReference type="InterPro" id="IPR050835">
    <property type="entry name" value="ABC_transporter_sub-D"/>
</dbReference>
<dbReference type="InterPro" id="IPR017871">
    <property type="entry name" value="ABC_transporter-like_CS"/>
</dbReference>
<sequence length="649" mass="74165">MNIPIDYHVFRFFKAAISSKQRKIALIGTLCGLLWIIRRSQQIDNKRFPEISRSKKSKRVLNIDFIIKLCHLIHVVIPAWRSQEFINLFCLTAGLVLRTILSISISTINGSIVKAIVNQDFLLFLKRLVHLGMFAIPASMVNSGLEYIIRKLSLQFRQRMALYLNEKYIKGLVYYQMSNLDSRIPNPDQRFTQDIEKWANCLSNLYSNLTKPLLDIVLLSRKLSELMGYKGPLVIIGWYFISGIIIRFISPPISLLTAQEQRNEGIYRTLHTDIVDHSEEIAFYQGKEWELRRLSQILGGLVSHIKYMLAKRYFMSACDNMLVKYGAVMVAYGVLGLPVFGNNSSGYLAKIGDDPSAITRDFIKNSSLLINLAKAVGRMVVSYKEIQSLIGYTSLIQEADDVLDELASGEYKREMILDSEFSNSERGRLIISDKIKFEDVPIVSPNGDLLIKSISFTINPGMNTFIQGPNGCGKTSLFRILGQLWPLFSGTIETPPMNQIFYIPQRPYLPYGSLREQIIYPHTKEQMLAQGITDENLEEFLKFLKLDEVLEKRGGFEQIEDWNDTLSGGQKQRIAISRVLYHLPKFAILDDCTSAISMDIEGDIYQTLKNKGITLITVSHRDSLMKYHNYILKFDGEGGWNFYKILNDI</sequence>
<dbReference type="GO" id="GO:0005778">
    <property type="term" value="C:peroxisomal membrane"/>
    <property type="evidence" value="ECO:0007669"/>
    <property type="project" value="UniProtKB-SubCell"/>
</dbReference>
<dbReference type="Gene3D" id="1.20.1560.10">
    <property type="entry name" value="ABC transporter type 1, transmembrane domain"/>
    <property type="match status" value="1"/>
</dbReference>
<dbReference type="PANTHER" id="PTHR11384">
    <property type="entry name" value="ATP-BINDING CASSETTE, SUB-FAMILY D MEMBER"/>
    <property type="match status" value="1"/>
</dbReference>
<evidence type="ECO:0000256" key="4">
    <source>
        <dbReference type="ARBA" id="ARBA00022692"/>
    </source>
</evidence>
<dbReference type="InterPro" id="IPR027417">
    <property type="entry name" value="P-loop_NTPase"/>
</dbReference>
<feature type="domain" description="ABC transmembrane type-1" evidence="11">
    <location>
        <begin position="91"/>
        <end position="335"/>
    </location>
</feature>
<organism evidence="12 13">
    <name type="scientific">Blepharisma stoltei</name>
    <dbReference type="NCBI Taxonomy" id="1481888"/>
    <lineage>
        <taxon>Eukaryota</taxon>
        <taxon>Sar</taxon>
        <taxon>Alveolata</taxon>
        <taxon>Ciliophora</taxon>
        <taxon>Postciliodesmatophora</taxon>
        <taxon>Heterotrichea</taxon>
        <taxon>Heterotrichida</taxon>
        <taxon>Blepharismidae</taxon>
        <taxon>Blepharisma</taxon>
    </lineage>
</organism>
<keyword evidence="5" id="KW-0547">Nucleotide-binding</keyword>
<dbReference type="GO" id="GO:0006635">
    <property type="term" value="P:fatty acid beta-oxidation"/>
    <property type="evidence" value="ECO:0007669"/>
    <property type="project" value="TreeGrafter"/>
</dbReference>
<evidence type="ECO:0000259" key="11">
    <source>
        <dbReference type="PROSITE" id="PS50929"/>
    </source>
</evidence>
<feature type="transmembrane region" description="Helical" evidence="9">
    <location>
        <begin position="85"/>
        <end position="108"/>
    </location>
</feature>